<sequence>MTNLIPSTLSCFIFLITINHSTQLFFGGGGCGGRNVYQPPPCSCSPIARPTYSSPCASANNYYQRPVYQQPQPAYYAPQKQSYIPPPPISSHSTYEISTPRSQVYIKPTTRVTPEVGYTEDSNTPLIIEKSLKSLTDQDSLSTFESSLETYKMQNRGGLRRAQAAKQIDFEDGEKCSSIELKKIILEAISENVSISKLRISQKAKKIFGYNFDVICSEHDFSYLISSNIHCRVQRYGLICLAYEN</sequence>
<feature type="signal peptide" evidence="1">
    <location>
        <begin position="1"/>
        <end position="21"/>
    </location>
</feature>
<feature type="domain" description="Ground-like" evidence="2">
    <location>
        <begin position="173"/>
        <end position="243"/>
    </location>
</feature>
<dbReference type="OrthoDB" id="5867918at2759"/>
<evidence type="ECO:0000313" key="3">
    <source>
        <dbReference type="EMBL" id="CAI5452111.1"/>
    </source>
</evidence>
<keyword evidence="4" id="KW-1185">Reference proteome</keyword>
<evidence type="ECO:0000313" key="4">
    <source>
        <dbReference type="Proteomes" id="UP001152747"/>
    </source>
</evidence>
<keyword evidence="1" id="KW-0732">Signal</keyword>
<comment type="caution">
    <text evidence="3">The sequence shown here is derived from an EMBL/GenBank/DDBJ whole genome shotgun (WGS) entry which is preliminary data.</text>
</comment>
<protein>
    <recommendedName>
        <fullName evidence="2">Ground-like domain-containing protein</fullName>
    </recommendedName>
</protein>
<dbReference type="InterPro" id="IPR007284">
    <property type="entry name" value="Ground-like_dom"/>
</dbReference>
<evidence type="ECO:0000259" key="2">
    <source>
        <dbReference type="Pfam" id="PF04155"/>
    </source>
</evidence>
<reference evidence="3" key="1">
    <citation type="submission" date="2022-11" db="EMBL/GenBank/DDBJ databases">
        <authorList>
            <person name="Kikuchi T."/>
        </authorList>
    </citation>
    <scope>NUCLEOTIDE SEQUENCE</scope>
    <source>
        <strain evidence="3">PS1010</strain>
    </source>
</reference>
<organism evidence="3 4">
    <name type="scientific">Caenorhabditis angaria</name>
    <dbReference type="NCBI Taxonomy" id="860376"/>
    <lineage>
        <taxon>Eukaryota</taxon>
        <taxon>Metazoa</taxon>
        <taxon>Ecdysozoa</taxon>
        <taxon>Nematoda</taxon>
        <taxon>Chromadorea</taxon>
        <taxon>Rhabditida</taxon>
        <taxon>Rhabditina</taxon>
        <taxon>Rhabditomorpha</taxon>
        <taxon>Rhabditoidea</taxon>
        <taxon>Rhabditidae</taxon>
        <taxon>Peloderinae</taxon>
        <taxon>Caenorhabditis</taxon>
    </lineage>
</organism>
<name>A0A9P1N8K5_9PELO</name>
<dbReference type="Pfam" id="PF04155">
    <property type="entry name" value="Ground-like"/>
    <property type="match status" value="1"/>
</dbReference>
<dbReference type="EMBL" id="CANHGI010000005">
    <property type="protein sequence ID" value="CAI5452111.1"/>
    <property type="molecule type" value="Genomic_DNA"/>
</dbReference>
<proteinExistence type="predicted"/>
<dbReference type="AlphaFoldDB" id="A0A9P1N8K5"/>
<feature type="chain" id="PRO_5040479444" description="Ground-like domain-containing protein" evidence="1">
    <location>
        <begin position="22"/>
        <end position="245"/>
    </location>
</feature>
<accession>A0A9P1N8K5</accession>
<dbReference type="Proteomes" id="UP001152747">
    <property type="component" value="Unassembled WGS sequence"/>
</dbReference>
<gene>
    <name evidence="3" type="ORF">CAMP_LOCUS14748</name>
</gene>
<evidence type="ECO:0000256" key="1">
    <source>
        <dbReference type="SAM" id="SignalP"/>
    </source>
</evidence>